<keyword evidence="2" id="KW-1185">Reference proteome</keyword>
<name>A0ABR2JGI4_9EUKA</name>
<gene>
    <name evidence="1" type="ORF">M9Y10_006364</name>
</gene>
<dbReference type="Proteomes" id="UP001470230">
    <property type="component" value="Unassembled WGS sequence"/>
</dbReference>
<evidence type="ECO:0000313" key="2">
    <source>
        <dbReference type="Proteomes" id="UP001470230"/>
    </source>
</evidence>
<evidence type="ECO:0000313" key="1">
    <source>
        <dbReference type="EMBL" id="KAK8876175.1"/>
    </source>
</evidence>
<protein>
    <submittedName>
        <fullName evidence="1">Uncharacterized protein</fullName>
    </submittedName>
</protein>
<dbReference type="InterPro" id="IPR026906">
    <property type="entry name" value="LRR_5"/>
</dbReference>
<organism evidence="1 2">
    <name type="scientific">Tritrichomonas musculus</name>
    <dbReference type="NCBI Taxonomy" id="1915356"/>
    <lineage>
        <taxon>Eukaryota</taxon>
        <taxon>Metamonada</taxon>
        <taxon>Parabasalia</taxon>
        <taxon>Tritrichomonadida</taxon>
        <taxon>Tritrichomonadidae</taxon>
        <taxon>Tritrichomonas</taxon>
    </lineage>
</organism>
<dbReference type="SUPFAM" id="SSF52058">
    <property type="entry name" value="L domain-like"/>
    <property type="match status" value="2"/>
</dbReference>
<dbReference type="Pfam" id="PF13306">
    <property type="entry name" value="LRR_5"/>
    <property type="match status" value="3"/>
</dbReference>
<comment type="caution">
    <text evidence="1">The sequence shown here is derived from an EMBL/GenBank/DDBJ whole genome shotgun (WGS) entry which is preliminary data.</text>
</comment>
<accession>A0ABR2JGI4</accession>
<dbReference type="Gene3D" id="3.80.10.10">
    <property type="entry name" value="Ribonuclease Inhibitor"/>
    <property type="match status" value="4"/>
</dbReference>
<dbReference type="EMBL" id="JAPFFF010000012">
    <property type="protein sequence ID" value="KAK8876175.1"/>
    <property type="molecule type" value="Genomic_DNA"/>
</dbReference>
<proteinExistence type="predicted"/>
<dbReference type="InterPro" id="IPR053139">
    <property type="entry name" value="Surface_bspA-like"/>
</dbReference>
<dbReference type="PANTHER" id="PTHR45661">
    <property type="entry name" value="SURFACE ANTIGEN"/>
    <property type="match status" value="1"/>
</dbReference>
<dbReference type="InterPro" id="IPR036770">
    <property type="entry name" value="Ankyrin_rpt-contain_sf"/>
</dbReference>
<dbReference type="PANTHER" id="PTHR45661:SF3">
    <property type="entry name" value="IG-LIKE DOMAIN-CONTAINING PROTEIN"/>
    <property type="match status" value="1"/>
</dbReference>
<sequence>MEIREYINNKKNLYVKILEFLDDENNKEENYQNLMKILEDQKIKEDFREFKSTLHLINKISNNHNRSENFFSKIEKIFMIFKETIKKYFTSYDIFRIFNDNKRVLLFLFNEKIVIPDKNIVTIMSRNKYKKANYFMYFQPEIKTFKNEAIPQKQIDFDEKRKIGENDEDVCELIRKDSIEEFITFVNQRNLSLNTTIERSLFETNSFLYKKRPTLIEYSAFFGSIQIFKYLNLNGVELTPSIWLYSIHGCHPEMIHYLEVKKIQCPTDSLKEAIKCHHNEIANYLLTNVFKNASVLEFCIKYYNYNFMPDSIDLNNENIFYNLCKYDYIYLVSSMLNTTKIVINKKYVSECSEENDLHLMNYDTPLKIAAVKENVEIIDLLVAQDQIVIEGNTFKSCLSLTQITISPSVKSIYSNTFYGCSSLIKVNLPSTLTLIGECAFKGCSSLKEICILTPKDSNDEESIKESSLISQITKPFERSINDEAFKGCSSLIQISISSSVSSIGKSSFANCIALEKVASTSKVTIVDENAFKGCTSLKIFSTSFPMTLIENNAFEGCSSLEKIIDASQVSKKVDEKVAIPSSISSIGKNAFEGCFSIKQVTLPSSLKTIGSFAFHGCLSITQMFIPSSIIDVGDSAFYGCSSLTRLAIPSYINEIKTFCFRECSSLKFVTIPSFVTTIGYAAFYGCSSLKKVVVPNSVTEIGYCAFAMCTSLKKISIPYSVTSIGGSAFEGCSSVVQLSIPSSVVSIGDNAFKDCSSLEQIELPLSFDSTLPLGILPNVNVIYI</sequence>
<reference evidence="1 2" key="1">
    <citation type="submission" date="2024-04" db="EMBL/GenBank/DDBJ databases">
        <title>Tritrichomonas musculus Genome.</title>
        <authorList>
            <person name="Alves-Ferreira E."/>
            <person name="Grigg M."/>
            <person name="Lorenzi H."/>
            <person name="Galac M."/>
        </authorList>
    </citation>
    <scope>NUCLEOTIDE SEQUENCE [LARGE SCALE GENOMIC DNA]</scope>
    <source>
        <strain evidence="1 2">EAF2021</strain>
    </source>
</reference>
<dbReference type="SUPFAM" id="SSF48403">
    <property type="entry name" value="Ankyrin repeat"/>
    <property type="match status" value="1"/>
</dbReference>
<dbReference type="InterPro" id="IPR032675">
    <property type="entry name" value="LRR_dom_sf"/>
</dbReference>